<dbReference type="Proteomes" id="UP000197007">
    <property type="component" value="Chromosome"/>
</dbReference>
<dbReference type="AlphaFoldDB" id="A0A1Z4BLF5"/>
<dbReference type="GO" id="GO:0005829">
    <property type="term" value="C:cytosol"/>
    <property type="evidence" value="ECO:0007669"/>
    <property type="project" value="TreeGrafter"/>
</dbReference>
<evidence type="ECO:0000256" key="3">
    <source>
        <dbReference type="ARBA" id="ARBA00022777"/>
    </source>
</evidence>
<dbReference type="Pfam" id="PF07804">
    <property type="entry name" value="HipA_C"/>
    <property type="match status" value="1"/>
</dbReference>
<evidence type="ECO:0000313" key="5">
    <source>
        <dbReference type="EMBL" id="ASF42121.1"/>
    </source>
</evidence>
<proteinExistence type="inferred from homology"/>
<organism evidence="5 6">
    <name type="scientific">Capnocytophaga endodontalis</name>
    <dbReference type="NCBI Taxonomy" id="2708117"/>
    <lineage>
        <taxon>Bacteria</taxon>
        <taxon>Pseudomonadati</taxon>
        <taxon>Bacteroidota</taxon>
        <taxon>Flavobacteriia</taxon>
        <taxon>Flavobacteriales</taxon>
        <taxon>Flavobacteriaceae</taxon>
        <taxon>Capnocytophaga</taxon>
    </lineage>
</organism>
<dbReference type="RefSeq" id="WP_088593305.1">
    <property type="nucleotide sequence ID" value="NZ_CP022022.1"/>
</dbReference>
<keyword evidence="3 5" id="KW-0418">Kinase</keyword>
<accession>A0A1Z4BLF5</accession>
<dbReference type="PANTHER" id="PTHR37419:SF1">
    <property type="entry name" value="SERINE_THREONINE-PROTEIN KINASE TOXIN HIPA"/>
    <property type="match status" value="1"/>
</dbReference>
<dbReference type="InterPro" id="IPR012893">
    <property type="entry name" value="HipA-like_C"/>
</dbReference>
<evidence type="ECO:0000313" key="6">
    <source>
        <dbReference type="Proteomes" id="UP000197007"/>
    </source>
</evidence>
<dbReference type="InterPro" id="IPR052028">
    <property type="entry name" value="HipA_Ser/Thr_kinase"/>
</dbReference>
<evidence type="ECO:0000256" key="2">
    <source>
        <dbReference type="ARBA" id="ARBA00022679"/>
    </source>
</evidence>
<comment type="similarity">
    <text evidence="1">Belongs to the HipA Ser/Thr kinase family.</text>
</comment>
<reference evidence="6" key="1">
    <citation type="submission" date="2017-06" db="EMBL/GenBank/DDBJ databases">
        <title>Complete genome sequence of Capnocytophaga sp. KCOM 1579 (=ChDC OS43) isolated from a human refractory periapical abscess lesion.</title>
        <authorList>
            <person name="Kook J.-K."/>
            <person name="Park S.-N."/>
            <person name="Lim Y.K."/>
            <person name="Roh H."/>
        </authorList>
    </citation>
    <scope>NUCLEOTIDE SEQUENCE [LARGE SCALE GENOMIC DNA]</scope>
    <source>
        <strain evidence="6">ChDC OS43</strain>
    </source>
</reference>
<protein>
    <submittedName>
        <fullName evidence="5">Phosphatidylinositol kinase</fullName>
    </submittedName>
</protein>
<gene>
    <name evidence="5" type="ORF">CBG49_02930</name>
</gene>
<dbReference type="KEGG" id="capn:CBG49_02930"/>
<evidence type="ECO:0000259" key="4">
    <source>
        <dbReference type="Pfam" id="PF07804"/>
    </source>
</evidence>
<dbReference type="Gene3D" id="1.10.1070.20">
    <property type="match status" value="1"/>
</dbReference>
<dbReference type="GO" id="GO:0004674">
    <property type="term" value="F:protein serine/threonine kinase activity"/>
    <property type="evidence" value="ECO:0007669"/>
    <property type="project" value="TreeGrafter"/>
</dbReference>
<evidence type="ECO:0000256" key="1">
    <source>
        <dbReference type="ARBA" id="ARBA00010164"/>
    </source>
</evidence>
<keyword evidence="6" id="KW-1185">Reference proteome</keyword>
<dbReference type="PANTHER" id="PTHR37419">
    <property type="entry name" value="SERINE/THREONINE-PROTEIN KINASE TOXIN HIPA"/>
    <property type="match status" value="1"/>
</dbReference>
<dbReference type="EMBL" id="CP022022">
    <property type="protein sequence ID" value="ASF42121.1"/>
    <property type="molecule type" value="Genomic_DNA"/>
</dbReference>
<keyword evidence="2" id="KW-0808">Transferase</keyword>
<name>A0A1Z4BLF5_9FLAO</name>
<feature type="domain" description="HipA-like C-terminal" evidence="4">
    <location>
        <begin position="53"/>
        <end position="283"/>
    </location>
</feature>
<sequence>MKTLNVCPSLLSEGYHTYSPLALRRLFNGKQVSHLLSFSLKTEKNSYKPLYSLSISGYQRKILMTLDNTSLRITQKGEQSTYILKPISEMPKNEAFAPANEHLTMQIAQQVFGIETAENALIFFADGTPAYITKRFDIAPNGEKYAVEDFASLLGKTVQTHGTDYKYTGTYLDLFNILKKNVAAWQVESLKLFTLIVFNYLFSNGDAHLKNFSLIQSPQGDFRLSPAYDLLNTAIHIDDHPFALKSGLLPSPFNQQKIREQFLHLGKEVGLPEKLITKTLTLLTSQTDKVITLIQRSFLPEKLQRNYLQTYQRKIKKLAISD</sequence>